<dbReference type="Pfam" id="PF01420">
    <property type="entry name" value="Methylase_S"/>
    <property type="match status" value="2"/>
</dbReference>
<comment type="caution">
    <text evidence="5">The sequence shown here is derived from an EMBL/GenBank/DDBJ whole genome shotgun (WGS) entry which is preliminary data.</text>
</comment>
<keyword evidence="3" id="KW-0238">DNA-binding</keyword>
<sequence length="394" mass="43514">MSWPLVKISEFCKTGSGGTPSRKVPEYFEGEIPWVKSGDLREKIVTEATEFISDLAVQKSSAKMVPQGAVLLAMYGATVGRMAMLGIDAATNQAVCSIVPDPMKAHPKYVYYALQAKVPVFLRNAVGGAQPNISQGMIKDTEIPLPPLAEQKRIAAILDKADGIRRKRQQAIQLADDFLRSVFLDLFGDPVTNPKGWEVKPLRELVSQKLQNGAYYPKGMYSDSGTEMVHMGDAFYDYVQRGSLKRVDASPADQEKYRLTAGDLLISRRSLNYEGAAKPSLIPQSDEPLLFESSLIRVTPCFKQLSLKFLYAYLAHPQVKTHKVRPFVTGATIKGISQKNLESVEVYVPPVEKQNEFVAIFERIEQLKESISTSTTGLNTLSASLSQKAFSGQL</sequence>
<keyword evidence="5" id="KW-0540">Nuclease</keyword>
<name>A0ABP9EVM7_9GAMM</name>
<evidence type="ECO:0000259" key="4">
    <source>
        <dbReference type="Pfam" id="PF01420"/>
    </source>
</evidence>
<evidence type="ECO:0000256" key="3">
    <source>
        <dbReference type="ARBA" id="ARBA00023125"/>
    </source>
</evidence>
<dbReference type="CDD" id="cd17517">
    <property type="entry name" value="RMtype1_S_EcoKI_StySPI-TRD2-CR2_like"/>
    <property type="match status" value="1"/>
</dbReference>
<comment type="similarity">
    <text evidence="1">Belongs to the type-I restriction system S methylase family.</text>
</comment>
<dbReference type="CDD" id="cd17515">
    <property type="entry name" value="RMtype1_S_MjaORF132P_Sau1132ORF3780P-TRD1-CR1_like"/>
    <property type="match status" value="1"/>
</dbReference>
<dbReference type="SUPFAM" id="SSF116734">
    <property type="entry name" value="DNA methylase specificity domain"/>
    <property type="match status" value="2"/>
</dbReference>
<accession>A0ABP9EVM7</accession>
<keyword evidence="6" id="KW-1185">Reference proteome</keyword>
<reference evidence="6" key="1">
    <citation type="journal article" date="2019" name="Int. J. Syst. Evol. Microbiol.">
        <title>The Global Catalogue of Microorganisms (GCM) 10K type strain sequencing project: providing services to taxonomists for standard genome sequencing and annotation.</title>
        <authorList>
            <consortium name="The Broad Institute Genomics Platform"/>
            <consortium name="The Broad Institute Genome Sequencing Center for Infectious Disease"/>
            <person name="Wu L."/>
            <person name="Ma J."/>
        </authorList>
    </citation>
    <scope>NUCLEOTIDE SEQUENCE [LARGE SCALE GENOMIC DNA]</scope>
    <source>
        <strain evidence="6">JCM 18401</strain>
    </source>
</reference>
<dbReference type="InterPro" id="IPR044946">
    <property type="entry name" value="Restrct_endonuc_typeI_TRD_sf"/>
</dbReference>
<dbReference type="InterPro" id="IPR052021">
    <property type="entry name" value="Type-I_RS_S_subunit"/>
</dbReference>
<dbReference type="Gene3D" id="3.90.220.20">
    <property type="entry name" value="DNA methylase specificity domains"/>
    <property type="match status" value="2"/>
</dbReference>
<dbReference type="PANTHER" id="PTHR30408:SF12">
    <property type="entry name" value="TYPE I RESTRICTION ENZYME MJAVIII SPECIFICITY SUBUNIT"/>
    <property type="match status" value="1"/>
</dbReference>
<dbReference type="InterPro" id="IPR000055">
    <property type="entry name" value="Restrct_endonuc_typeI_TRD"/>
</dbReference>
<evidence type="ECO:0000313" key="5">
    <source>
        <dbReference type="EMBL" id="GAA4888514.1"/>
    </source>
</evidence>
<proteinExistence type="inferred from homology"/>
<dbReference type="GO" id="GO:0004519">
    <property type="term" value="F:endonuclease activity"/>
    <property type="evidence" value="ECO:0007669"/>
    <property type="project" value="UniProtKB-KW"/>
</dbReference>
<dbReference type="PANTHER" id="PTHR30408">
    <property type="entry name" value="TYPE-1 RESTRICTION ENZYME ECOKI SPECIFICITY PROTEIN"/>
    <property type="match status" value="1"/>
</dbReference>
<organism evidence="5 6">
    <name type="scientific">Ferrimonas pelagia</name>
    <dbReference type="NCBI Taxonomy" id="1177826"/>
    <lineage>
        <taxon>Bacteria</taxon>
        <taxon>Pseudomonadati</taxon>
        <taxon>Pseudomonadota</taxon>
        <taxon>Gammaproteobacteria</taxon>
        <taxon>Alteromonadales</taxon>
        <taxon>Ferrimonadaceae</taxon>
        <taxon>Ferrimonas</taxon>
    </lineage>
</organism>
<dbReference type="EMBL" id="BAABJZ010000076">
    <property type="protein sequence ID" value="GAA4888514.1"/>
    <property type="molecule type" value="Genomic_DNA"/>
</dbReference>
<feature type="domain" description="Type I restriction modification DNA specificity" evidence="4">
    <location>
        <begin position="3"/>
        <end position="172"/>
    </location>
</feature>
<dbReference type="RefSeq" id="WP_345335471.1">
    <property type="nucleotide sequence ID" value="NZ_BAABJZ010000076.1"/>
</dbReference>
<evidence type="ECO:0000313" key="6">
    <source>
        <dbReference type="Proteomes" id="UP001499988"/>
    </source>
</evidence>
<protein>
    <submittedName>
        <fullName evidence="5">Restriction endonuclease subunit S</fullName>
    </submittedName>
</protein>
<dbReference type="Proteomes" id="UP001499988">
    <property type="component" value="Unassembled WGS sequence"/>
</dbReference>
<keyword evidence="2" id="KW-0680">Restriction system</keyword>
<evidence type="ECO:0000256" key="1">
    <source>
        <dbReference type="ARBA" id="ARBA00010923"/>
    </source>
</evidence>
<evidence type="ECO:0000256" key="2">
    <source>
        <dbReference type="ARBA" id="ARBA00022747"/>
    </source>
</evidence>
<keyword evidence="5" id="KW-0255">Endonuclease</keyword>
<feature type="domain" description="Type I restriction modification DNA specificity" evidence="4">
    <location>
        <begin position="194"/>
        <end position="367"/>
    </location>
</feature>
<gene>
    <name evidence="5" type="ORF">GCM10023333_22320</name>
</gene>
<keyword evidence="5" id="KW-0378">Hydrolase</keyword>